<dbReference type="Proteomes" id="UP000593573">
    <property type="component" value="Unassembled WGS sequence"/>
</dbReference>
<dbReference type="AlphaFoldDB" id="A0A7J8UWQ3"/>
<comment type="caution">
    <text evidence="1">The sequence shown here is derived from an EMBL/GenBank/DDBJ whole genome shotgun (WGS) entry which is preliminary data.</text>
</comment>
<accession>A0A7J8UWQ3</accession>
<proteinExistence type="predicted"/>
<gene>
    <name evidence="1" type="ORF">Goklo_021688</name>
</gene>
<organism evidence="1 2">
    <name type="scientific">Gossypium klotzschianum</name>
    <dbReference type="NCBI Taxonomy" id="34286"/>
    <lineage>
        <taxon>Eukaryota</taxon>
        <taxon>Viridiplantae</taxon>
        <taxon>Streptophyta</taxon>
        <taxon>Embryophyta</taxon>
        <taxon>Tracheophyta</taxon>
        <taxon>Spermatophyta</taxon>
        <taxon>Magnoliopsida</taxon>
        <taxon>eudicotyledons</taxon>
        <taxon>Gunneridae</taxon>
        <taxon>Pentapetalae</taxon>
        <taxon>rosids</taxon>
        <taxon>malvids</taxon>
        <taxon>Malvales</taxon>
        <taxon>Malvaceae</taxon>
        <taxon>Malvoideae</taxon>
        <taxon>Gossypium</taxon>
    </lineage>
</organism>
<keyword evidence="2" id="KW-1185">Reference proteome</keyword>
<name>A0A7J8UWQ3_9ROSI</name>
<dbReference type="EMBL" id="JABFAB010000007">
    <property type="protein sequence ID" value="MBA0654752.1"/>
    <property type="molecule type" value="Genomic_DNA"/>
</dbReference>
<evidence type="ECO:0000313" key="2">
    <source>
        <dbReference type="Proteomes" id="UP000593573"/>
    </source>
</evidence>
<evidence type="ECO:0000313" key="1">
    <source>
        <dbReference type="EMBL" id="MBA0654752.1"/>
    </source>
</evidence>
<sequence>MSCLLPQFKCQPDTFSIQFRAHHSHHCKL</sequence>
<reference evidence="1 2" key="1">
    <citation type="journal article" date="2019" name="Genome Biol. Evol.">
        <title>Insights into the evolution of the New World diploid cottons (Gossypium, subgenus Houzingenia) based on genome sequencing.</title>
        <authorList>
            <person name="Grover C.E."/>
            <person name="Arick M.A. 2nd"/>
            <person name="Thrash A."/>
            <person name="Conover J.L."/>
            <person name="Sanders W.S."/>
            <person name="Peterson D.G."/>
            <person name="Frelichowski J.E."/>
            <person name="Scheffler J.A."/>
            <person name="Scheffler B.E."/>
            <person name="Wendel J.F."/>
        </authorList>
    </citation>
    <scope>NUCLEOTIDE SEQUENCE [LARGE SCALE GENOMIC DNA]</scope>
    <source>
        <strain evidence="1">57</strain>
        <tissue evidence="1">Leaf</tissue>
    </source>
</reference>
<feature type="non-terminal residue" evidence="1">
    <location>
        <position position="29"/>
    </location>
</feature>
<protein>
    <submittedName>
        <fullName evidence="1">Uncharacterized protein</fullName>
    </submittedName>
</protein>